<dbReference type="PANTHER" id="PTHR31713:SF10">
    <property type="entry name" value="EXPRESSED PROTEIN"/>
    <property type="match status" value="1"/>
</dbReference>
<dbReference type="InterPro" id="IPR012416">
    <property type="entry name" value="CBP60"/>
</dbReference>
<dbReference type="Pfam" id="PF07887">
    <property type="entry name" value="Calmodulin_bind"/>
    <property type="match status" value="1"/>
</dbReference>
<feature type="domain" description="Calmodulin binding protein central" evidence="11">
    <location>
        <begin position="308"/>
        <end position="373"/>
    </location>
</feature>
<evidence type="ECO:0000256" key="9">
    <source>
        <dbReference type="SAM" id="MobiDB-lite"/>
    </source>
</evidence>
<comment type="subcellular location">
    <subcellularLocation>
        <location evidence="1">Nucleus</location>
    </subcellularLocation>
</comment>
<evidence type="ECO:0000256" key="1">
    <source>
        <dbReference type="ARBA" id="ARBA00004123"/>
    </source>
</evidence>
<proteinExistence type="inferred from homology"/>
<dbReference type="Pfam" id="PF20451">
    <property type="entry name" value="Calmod_bind_M"/>
    <property type="match status" value="1"/>
</dbReference>
<keyword evidence="7" id="KW-0539">Nucleus</keyword>
<dbReference type="EMBL" id="CP144752">
    <property type="protein sequence ID" value="WVZ90708.1"/>
    <property type="molecule type" value="Genomic_DNA"/>
</dbReference>
<dbReference type="InterPro" id="IPR046829">
    <property type="entry name" value="Calmod_bind_C"/>
</dbReference>
<evidence type="ECO:0000313" key="13">
    <source>
        <dbReference type="EMBL" id="WVZ90708.1"/>
    </source>
</evidence>
<evidence type="ECO:0008006" key="15">
    <source>
        <dbReference type="Google" id="ProtNLM"/>
    </source>
</evidence>
<name>A0AAQ3UE39_PASNO</name>
<evidence type="ECO:0000259" key="11">
    <source>
        <dbReference type="Pfam" id="PF20451"/>
    </source>
</evidence>
<feature type="domain" description="Calmodulin binding protein C-terminal" evidence="12">
    <location>
        <begin position="384"/>
        <end position="439"/>
    </location>
</feature>
<accession>A0AAQ3UE39</accession>
<gene>
    <name evidence="13" type="ORF">U9M48_036988</name>
</gene>
<evidence type="ECO:0000256" key="2">
    <source>
        <dbReference type="ARBA" id="ARBA00007214"/>
    </source>
</evidence>
<keyword evidence="5" id="KW-0010">Activator</keyword>
<evidence type="ECO:0000256" key="7">
    <source>
        <dbReference type="ARBA" id="ARBA00023242"/>
    </source>
</evidence>
<evidence type="ECO:0000256" key="4">
    <source>
        <dbReference type="ARBA" id="ARBA00023125"/>
    </source>
</evidence>
<evidence type="ECO:0000256" key="3">
    <source>
        <dbReference type="ARBA" id="ARBA00023015"/>
    </source>
</evidence>
<sequence length="606" mass="67373">MERGRGTGHQQPSAAKRARTTTVASRDGGDTSGSEAALSPGSSKLRPTFFVVLFAMRMCEMNPALPGTMFQRNLVRAFKYYQQITSREIQGLRHEVIQGQRQIENLSTQNQGLLHELVQTQRQVAHLICNLCANQNTRFEPNKEHAAGTGSNTTVCLRFSSNNLRMPVYTEKNIKDKNNEAIKVAIYEGGNVITSGPLSKEKIEILVLRGEFSKNENEAWSEDEFDNHIVQGRHGQTGLLGTVQLTNGEADLSQIHFKEPSYGKNVIMAARVCKGKKVASRVQEAIMNPVVVKHHRNEGNEKKYPPELDDDVFRLEEISKTGPYRKRLEKENISTVQEFLKAFNKDPNKLREILQMETKNNSWSNLTEHARQCDIGDRQELKRYQNEEGTVALFFNCVHDLVGADFGCGYVASCDFKTDDKVLMDRLKGRAYDELHNITPDYVLKDNIPEKISSRTSAAGPSVLERGTSQPFFSADQLTVSQGTGAAENSLRGGINQIDPTLFPNVNTVDDMLSLAGYLNMNDYQDHETSLFNQQPMTDLDSVMLGWQQNDVALMDSLAFFGVSMPAGEGACFGFSMGALQPPSVEYGQGPSCSVFPGSDPSNDCQ</sequence>
<organism evidence="13 14">
    <name type="scientific">Paspalum notatum var. saurae</name>
    <dbReference type="NCBI Taxonomy" id="547442"/>
    <lineage>
        <taxon>Eukaryota</taxon>
        <taxon>Viridiplantae</taxon>
        <taxon>Streptophyta</taxon>
        <taxon>Embryophyta</taxon>
        <taxon>Tracheophyta</taxon>
        <taxon>Spermatophyta</taxon>
        <taxon>Magnoliopsida</taxon>
        <taxon>Liliopsida</taxon>
        <taxon>Poales</taxon>
        <taxon>Poaceae</taxon>
        <taxon>PACMAD clade</taxon>
        <taxon>Panicoideae</taxon>
        <taxon>Andropogonodae</taxon>
        <taxon>Paspaleae</taxon>
        <taxon>Paspalinae</taxon>
        <taxon>Paspalum</taxon>
    </lineage>
</organism>
<feature type="domain" description="Calmodulin binding protein-like N-terminal" evidence="10">
    <location>
        <begin position="157"/>
        <end position="295"/>
    </location>
</feature>
<dbReference type="PANTHER" id="PTHR31713">
    <property type="entry name" value="OS02G0177800 PROTEIN"/>
    <property type="match status" value="1"/>
</dbReference>
<keyword evidence="3" id="KW-0805">Transcription regulation</keyword>
<evidence type="ECO:0000259" key="10">
    <source>
        <dbReference type="Pfam" id="PF07887"/>
    </source>
</evidence>
<dbReference type="InterPro" id="IPR046830">
    <property type="entry name" value="Calmod_bind_M"/>
</dbReference>
<evidence type="ECO:0000256" key="8">
    <source>
        <dbReference type="SAM" id="Coils"/>
    </source>
</evidence>
<reference evidence="13 14" key="1">
    <citation type="submission" date="2024-02" db="EMBL/GenBank/DDBJ databases">
        <title>High-quality chromosome-scale genome assembly of Pensacola bahiagrass (Paspalum notatum Flugge var. saurae).</title>
        <authorList>
            <person name="Vega J.M."/>
            <person name="Podio M."/>
            <person name="Orjuela J."/>
            <person name="Siena L.A."/>
            <person name="Pessino S.C."/>
            <person name="Combes M.C."/>
            <person name="Mariac C."/>
            <person name="Albertini E."/>
            <person name="Pupilli F."/>
            <person name="Ortiz J.P.A."/>
            <person name="Leblanc O."/>
        </authorList>
    </citation>
    <scope>NUCLEOTIDE SEQUENCE [LARGE SCALE GENOMIC DNA]</scope>
    <source>
        <strain evidence="13">R1</strain>
        <tissue evidence="13">Leaf</tissue>
    </source>
</reference>
<keyword evidence="4" id="KW-0238">DNA-binding</keyword>
<evidence type="ECO:0000256" key="5">
    <source>
        <dbReference type="ARBA" id="ARBA00023159"/>
    </source>
</evidence>
<comment type="similarity">
    <text evidence="2">Belongs to the plant ACBP60 protein family.</text>
</comment>
<feature type="region of interest" description="Disordered" evidence="9">
    <location>
        <begin position="1"/>
        <end position="41"/>
    </location>
</feature>
<feature type="coiled-coil region" evidence="8">
    <location>
        <begin position="89"/>
        <end position="123"/>
    </location>
</feature>
<dbReference type="GO" id="GO:0003700">
    <property type="term" value="F:DNA-binding transcription factor activity"/>
    <property type="evidence" value="ECO:0007669"/>
    <property type="project" value="TreeGrafter"/>
</dbReference>
<dbReference type="InterPro" id="IPR046831">
    <property type="entry name" value="Calmodulin_bind_N"/>
</dbReference>
<evidence type="ECO:0000256" key="6">
    <source>
        <dbReference type="ARBA" id="ARBA00023163"/>
    </source>
</evidence>
<evidence type="ECO:0000313" key="14">
    <source>
        <dbReference type="Proteomes" id="UP001341281"/>
    </source>
</evidence>
<dbReference type="GO" id="GO:0043565">
    <property type="term" value="F:sequence-specific DNA binding"/>
    <property type="evidence" value="ECO:0007669"/>
    <property type="project" value="TreeGrafter"/>
</dbReference>
<dbReference type="AlphaFoldDB" id="A0AAQ3UE39"/>
<evidence type="ECO:0000259" key="12">
    <source>
        <dbReference type="Pfam" id="PF20452"/>
    </source>
</evidence>
<dbReference type="GO" id="GO:0005634">
    <property type="term" value="C:nucleus"/>
    <property type="evidence" value="ECO:0007669"/>
    <property type="project" value="UniProtKB-SubCell"/>
</dbReference>
<dbReference type="GO" id="GO:0080142">
    <property type="term" value="P:regulation of salicylic acid biosynthetic process"/>
    <property type="evidence" value="ECO:0007669"/>
    <property type="project" value="TreeGrafter"/>
</dbReference>
<protein>
    <recommendedName>
        <fullName evidence="15">Calmodulin-binding protein</fullName>
    </recommendedName>
</protein>
<dbReference type="Pfam" id="PF20452">
    <property type="entry name" value="Calmod_bind_C"/>
    <property type="match status" value="1"/>
</dbReference>
<keyword evidence="6" id="KW-0804">Transcription</keyword>
<keyword evidence="8" id="KW-0175">Coiled coil</keyword>
<dbReference type="GO" id="GO:0005516">
    <property type="term" value="F:calmodulin binding"/>
    <property type="evidence" value="ECO:0007669"/>
    <property type="project" value="InterPro"/>
</dbReference>
<keyword evidence="14" id="KW-1185">Reference proteome</keyword>
<dbReference type="Proteomes" id="UP001341281">
    <property type="component" value="Chromosome 08"/>
</dbReference>